<evidence type="ECO:0000313" key="2">
    <source>
        <dbReference type="EMBL" id="MCO6045255.1"/>
    </source>
</evidence>
<accession>A0A9X2FAE2</accession>
<gene>
    <name evidence="2" type="ORF">NG895_15190</name>
</gene>
<proteinExistence type="predicted"/>
<keyword evidence="3" id="KW-1185">Reference proteome</keyword>
<name>A0A9X2FAE2_9BACT</name>
<comment type="caution">
    <text evidence="2">The sequence shown here is derived from an EMBL/GenBank/DDBJ whole genome shotgun (WGS) entry which is preliminary data.</text>
</comment>
<dbReference type="EMBL" id="JAMXLR010000051">
    <property type="protein sequence ID" value="MCO6045255.1"/>
    <property type="molecule type" value="Genomic_DNA"/>
</dbReference>
<reference evidence="2" key="1">
    <citation type="submission" date="2022-06" db="EMBL/GenBank/DDBJ databases">
        <title>Aeoliella straminimaris, a novel planctomycete from sediments.</title>
        <authorList>
            <person name="Vitorino I.R."/>
            <person name="Lage O.M."/>
        </authorList>
    </citation>
    <scope>NUCLEOTIDE SEQUENCE</scope>
    <source>
        <strain evidence="2">ICT_H6.2</strain>
    </source>
</reference>
<sequence length="74" mass="7873">MWRAFFLAVGVYSCLLGVEALALDKAVLKPEVQGGQQVAPARSISPPDWAPWSLMGVGAVVVLYSFTIPKRVGG</sequence>
<evidence type="ECO:0000313" key="3">
    <source>
        <dbReference type="Proteomes" id="UP001155241"/>
    </source>
</evidence>
<keyword evidence="1" id="KW-1133">Transmembrane helix</keyword>
<evidence type="ECO:0000256" key="1">
    <source>
        <dbReference type="SAM" id="Phobius"/>
    </source>
</evidence>
<organism evidence="2 3">
    <name type="scientific">Aeoliella straminimaris</name>
    <dbReference type="NCBI Taxonomy" id="2954799"/>
    <lineage>
        <taxon>Bacteria</taxon>
        <taxon>Pseudomonadati</taxon>
        <taxon>Planctomycetota</taxon>
        <taxon>Planctomycetia</taxon>
        <taxon>Pirellulales</taxon>
        <taxon>Lacipirellulaceae</taxon>
        <taxon>Aeoliella</taxon>
    </lineage>
</organism>
<keyword evidence="1" id="KW-0812">Transmembrane</keyword>
<dbReference type="AlphaFoldDB" id="A0A9X2FAE2"/>
<dbReference type="Proteomes" id="UP001155241">
    <property type="component" value="Unassembled WGS sequence"/>
</dbReference>
<keyword evidence="1" id="KW-0472">Membrane</keyword>
<dbReference type="RefSeq" id="WP_252853366.1">
    <property type="nucleotide sequence ID" value="NZ_JAMXLR010000051.1"/>
</dbReference>
<feature type="transmembrane region" description="Helical" evidence="1">
    <location>
        <begin position="49"/>
        <end position="68"/>
    </location>
</feature>
<protein>
    <submittedName>
        <fullName evidence="2">Uncharacterized protein</fullName>
    </submittedName>
</protein>